<dbReference type="EMBL" id="LR778114">
    <property type="protein sequence ID" value="CAB1127921.1"/>
    <property type="molecule type" value="Genomic_DNA"/>
</dbReference>
<dbReference type="Proteomes" id="UP000503399">
    <property type="component" value="Chromosome"/>
</dbReference>
<name>A0A6F8ZDB3_9FIRM</name>
<accession>A0A6F8ZDB3</accession>
<dbReference type="KEGG" id="hfv:R50_0415"/>
<dbReference type="AlphaFoldDB" id="A0A6F8ZDB3"/>
<organism evidence="1 2">
    <name type="scientific">Candidatus Hydrogenisulfobacillus filiaventi</name>
    <dbReference type="NCBI Taxonomy" id="2707344"/>
    <lineage>
        <taxon>Bacteria</taxon>
        <taxon>Bacillati</taxon>
        <taxon>Bacillota</taxon>
        <taxon>Clostridia</taxon>
        <taxon>Eubacteriales</taxon>
        <taxon>Clostridiales Family XVII. Incertae Sedis</taxon>
        <taxon>Candidatus Hydrogenisulfobacillus</taxon>
    </lineage>
</organism>
<keyword evidence="2" id="KW-1185">Reference proteome</keyword>
<gene>
    <name evidence="1" type="ORF">R50_0415</name>
</gene>
<evidence type="ECO:0000313" key="2">
    <source>
        <dbReference type="Proteomes" id="UP000503399"/>
    </source>
</evidence>
<evidence type="ECO:0000313" key="1">
    <source>
        <dbReference type="EMBL" id="CAB1127921.1"/>
    </source>
</evidence>
<reference evidence="1 2" key="1">
    <citation type="submission" date="2020-02" db="EMBL/GenBank/DDBJ databases">
        <authorList>
            <person name="Hogendoorn C."/>
        </authorList>
    </citation>
    <scope>NUCLEOTIDE SEQUENCE [LARGE SCALE GENOMIC DNA]</scope>
    <source>
        <strain evidence="1">R501</strain>
    </source>
</reference>
<protein>
    <submittedName>
        <fullName evidence="1">Uncharacterized protein</fullName>
    </submittedName>
</protein>
<proteinExistence type="predicted"/>
<sequence>MAKDRDQDLITLVDDEERDVDWFDVMRSWFAQDEEEQEEEPRER</sequence>